<comment type="caution">
    <text evidence="3">The sequence shown here is derived from an EMBL/GenBank/DDBJ whole genome shotgun (WGS) entry which is preliminary data.</text>
</comment>
<evidence type="ECO:0000313" key="3">
    <source>
        <dbReference type="EMBL" id="KAK7756002.1"/>
    </source>
</evidence>
<dbReference type="InterPro" id="IPR054539">
    <property type="entry name" value="Beta-prop_PDH"/>
</dbReference>
<reference evidence="3 4" key="1">
    <citation type="submission" date="2024-02" db="EMBL/GenBank/DDBJ databases">
        <title>De novo assembly and annotation of 12 fungi associated with fruit tree decline syndrome in Ontario, Canada.</title>
        <authorList>
            <person name="Sulman M."/>
            <person name="Ellouze W."/>
            <person name="Ilyukhin E."/>
        </authorList>
    </citation>
    <scope>NUCLEOTIDE SEQUENCE [LARGE SCALE GENOMIC DNA]</scope>
    <source>
        <strain evidence="3 4">M11/M66-122</strain>
    </source>
</reference>
<dbReference type="AlphaFoldDB" id="A0AAN9YVC6"/>
<keyword evidence="1" id="KW-0732">Signal</keyword>
<feature type="chain" id="PRO_5043026355" description="Pyrroloquinoline quinone-dependent pyranose dehydrogenase beta-propeller domain-containing protein" evidence="1">
    <location>
        <begin position="22"/>
        <end position="444"/>
    </location>
</feature>
<evidence type="ECO:0000313" key="4">
    <source>
        <dbReference type="Proteomes" id="UP001320420"/>
    </source>
</evidence>
<feature type="domain" description="Pyrroloquinoline quinone-dependent pyranose dehydrogenase beta-propeller" evidence="2">
    <location>
        <begin position="33"/>
        <end position="443"/>
    </location>
</feature>
<evidence type="ECO:0000259" key="2">
    <source>
        <dbReference type="Pfam" id="PF22807"/>
    </source>
</evidence>
<dbReference type="InterPro" id="IPR011042">
    <property type="entry name" value="6-blade_b-propeller_TolB-like"/>
</dbReference>
<dbReference type="Pfam" id="PF22807">
    <property type="entry name" value="TrAA12"/>
    <property type="match status" value="1"/>
</dbReference>
<name>A0AAN9YVC6_9PEZI</name>
<keyword evidence="4" id="KW-1185">Reference proteome</keyword>
<proteinExistence type="predicted"/>
<organism evidence="3 4">
    <name type="scientific">Diatrype stigma</name>
    <dbReference type="NCBI Taxonomy" id="117547"/>
    <lineage>
        <taxon>Eukaryota</taxon>
        <taxon>Fungi</taxon>
        <taxon>Dikarya</taxon>
        <taxon>Ascomycota</taxon>
        <taxon>Pezizomycotina</taxon>
        <taxon>Sordariomycetes</taxon>
        <taxon>Xylariomycetidae</taxon>
        <taxon>Xylariales</taxon>
        <taxon>Diatrypaceae</taxon>
        <taxon>Diatrype</taxon>
    </lineage>
</organism>
<dbReference type="SUPFAM" id="SSF50952">
    <property type="entry name" value="Soluble quinoprotein glucose dehydrogenase"/>
    <property type="match status" value="1"/>
</dbReference>
<dbReference type="InterPro" id="IPR011041">
    <property type="entry name" value="Quinoprot_gluc/sorb_DH_b-prop"/>
</dbReference>
<dbReference type="Proteomes" id="UP001320420">
    <property type="component" value="Unassembled WGS sequence"/>
</dbReference>
<accession>A0AAN9YVC6</accession>
<protein>
    <recommendedName>
        <fullName evidence="2">Pyrroloquinoline quinone-dependent pyranose dehydrogenase beta-propeller domain-containing protein</fullName>
    </recommendedName>
</protein>
<dbReference type="EMBL" id="JAKJXP020000009">
    <property type="protein sequence ID" value="KAK7756002.1"/>
    <property type="molecule type" value="Genomic_DNA"/>
</dbReference>
<sequence>MLGQAIIGIAAVGLALPGASAQNCSSLTPVAEPVVAEGYEARVILNNLKSPRHLVVDGEGNLLVVQQGGVGISRVVLEETADGKVCVASNDVLISDAALNHGIALTPDGSTLFVSKPSSVEAYPYDAATGTVDAEGKKTVIGGMASTGHITRSLLVPAAAPDLLFVTRGSNANIDNGTTDAATARSILKAFNITELLGQAEPVDYAAGGEIVGWGLRNSVGLGEDPATGGIWTVENSADEVHRSGVDLHNENPGEELNYHGVAGDAANALLGANYGYPVCFAAWATGDIPEGGGVTVGSQFGGVDGTPFEEVVASASRAAAPALPEIDAFCRAERQGPRLVFPAHTAPLDVRFKADGSAAFVTFHGSWNRDPPDGYRLGRIEFSNGQPVAEVSDTEAINYIVRNQDNAQCPGDCFRPVGLAFDAKGRLYMTSDATGELFVITGA</sequence>
<feature type="signal peptide" evidence="1">
    <location>
        <begin position="1"/>
        <end position="21"/>
    </location>
</feature>
<evidence type="ECO:0000256" key="1">
    <source>
        <dbReference type="SAM" id="SignalP"/>
    </source>
</evidence>
<gene>
    <name evidence="3" type="ORF">SLS62_001945</name>
</gene>
<dbReference type="Gene3D" id="2.120.10.30">
    <property type="entry name" value="TolB, C-terminal domain"/>
    <property type="match status" value="1"/>
</dbReference>